<dbReference type="GO" id="GO:0005524">
    <property type="term" value="F:ATP binding"/>
    <property type="evidence" value="ECO:0007669"/>
    <property type="project" value="UniProtKB-KW"/>
</dbReference>
<proteinExistence type="predicted"/>
<evidence type="ECO:0000313" key="12">
    <source>
        <dbReference type="Proteomes" id="UP000034837"/>
    </source>
</evidence>
<dbReference type="Pfam" id="PF00664">
    <property type="entry name" value="ABC_membrane"/>
    <property type="match status" value="1"/>
</dbReference>
<dbReference type="InterPro" id="IPR027417">
    <property type="entry name" value="P-loop_NTPase"/>
</dbReference>
<dbReference type="AlphaFoldDB" id="A0A0G1CD80"/>
<evidence type="ECO:0000256" key="1">
    <source>
        <dbReference type="ARBA" id="ARBA00004651"/>
    </source>
</evidence>
<dbReference type="InterPro" id="IPR039421">
    <property type="entry name" value="Type_1_exporter"/>
</dbReference>
<dbReference type="PANTHER" id="PTHR43394:SF1">
    <property type="entry name" value="ATP-BINDING CASSETTE SUB-FAMILY B MEMBER 10, MITOCHONDRIAL"/>
    <property type="match status" value="1"/>
</dbReference>
<keyword evidence="3 8" id="KW-0812">Transmembrane</keyword>
<dbReference type="GO" id="GO:0015421">
    <property type="term" value="F:ABC-type oligopeptide transporter activity"/>
    <property type="evidence" value="ECO:0007669"/>
    <property type="project" value="TreeGrafter"/>
</dbReference>
<evidence type="ECO:0000256" key="5">
    <source>
        <dbReference type="ARBA" id="ARBA00022840"/>
    </source>
</evidence>
<dbReference type="SMART" id="SM00382">
    <property type="entry name" value="AAA"/>
    <property type="match status" value="1"/>
</dbReference>
<feature type="domain" description="ABC transporter" evidence="9">
    <location>
        <begin position="344"/>
        <end position="578"/>
    </location>
</feature>
<dbReference type="GO" id="GO:0016887">
    <property type="term" value="F:ATP hydrolysis activity"/>
    <property type="evidence" value="ECO:0007669"/>
    <property type="project" value="InterPro"/>
</dbReference>
<organism evidence="11 12">
    <name type="scientific">Candidatus Magasanikbacteria bacterium GW2011_GWA2_42_32</name>
    <dbReference type="NCBI Taxonomy" id="1619039"/>
    <lineage>
        <taxon>Bacteria</taxon>
        <taxon>Candidatus Magasanikiibacteriota</taxon>
    </lineage>
</organism>
<evidence type="ECO:0000259" key="9">
    <source>
        <dbReference type="PROSITE" id="PS50893"/>
    </source>
</evidence>
<dbReference type="Pfam" id="PF00005">
    <property type="entry name" value="ABC_tran"/>
    <property type="match status" value="1"/>
</dbReference>
<protein>
    <submittedName>
        <fullName evidence="11">ABC transporter-related protein</fullName>
    </submittedName>
</protein>
<dbReference type="SUPFAM" id="SSF90123">
    <property type="entry name" value="ABC transporter transmembrane region"/>
    <property type="match status" value="1"/>
</dbReference>
<dbReference type="Gene3D" id="3.40.50.300">
    <property type="entry name" value="P-loop containing nucleotide triphosphate hydrolases"/>
    <property type="match status" value="1"/>
</dbReference>
<dbReference type="InterPro" id="IPR003593">
    <property type="entry name" value="AAA+_ATPase"/>
</dbReference>
<feature type="domain" description="ABC transmembrane type-1" evidence="10">
    <location>
        <begin position="25"/>
        <end position="310"/>
    </location>
</feature>
<feature type="transmembrane region" description="Helical" evidence="8">
    <location>
        <begin position="21"/>
        <end position="43"/>
    </location>
</feature>
<accession>A0A0G1CD80</accession>
<dbReference type="PROSITE" id="PS00211">
    <property type="entry name" value="ABC_TRANSPORTER_1"/>
    <property type="match status" value="1"/>
</dbReference>
<evidence type="ECO:0000256" key="6">
    <source>
        <dbReference type="ARBA" id="ARBA00022989"/>
    </source>
</evidence>
<dbReference type="Gene3D" id="1.20.1560.10">
    <property type="entry name" value="ABC transporter type 1, transmembrane domain"/>
    <property type="match status" value="1"/>
</dbReference>
<dbReference type="PROSITE" id="PS50929">
    <property type="entry name" value="ABC_TM1F"/>
    <property type="match status" value="1"/>
</dbReference>
<evidence type="ECO:0000259" key="10">
    <source>
        <dbReference type="PROSITE" id="PS50929"/>
    </source>
</evidence>
<evidence type="ECO:0000256" key="7">
    <source>
        <dbReference type="ARBA" id="ARBA00023136"/>
    </source>
</evidence>
<reference evidence="11 12" key="1">
    <citation type="journal article" date="2015" name="Nature">
        <title>rRNA introns, odd ribosomes, and small enigmatic genomes across a large radiation of phyla.</title>
        <authorList>
            <person name="Brown C.T."/>
            <person name="Hug L.A."/>
            <person name="Thomas B.C."/>
            <person name="Sharon I."/>
            <person name="Castelle C.J."/>
            <person name="Singh A."/>
            <person name="Wilkins M.J."/>
            <person name="Williams K.H."/>
            <person name="Banfield J.F."/>
        </authorList>
    </citation>
    <scope>NUCLEOTIDE SEQUENCE [LARGE SCALE GENOMIC DNA]</scope>
</reference>
<dbReference type="InterPro" id="IPR011527">
    <property type="entry name" value="ABC1_TM_dom"/>
</dbReference>
<feature type="transmembrane region" description="Helical" evidence="8">
    <location>
        <begin position="167"/>
        <end position="186"/>
    </location>
</feature>
<feature type="transmembrane region" description="Helical" evidence="8">
    <location>
        <begin position="63"/>
        <end position="82"/>
    </location>
</feature>
<evidence type="ECO:0000256" key="4">
    <source>
        <dbReference type="ARBA" id="ARBA00022741"/>
    </source>
</evidence>
<keyword evidence="6 8" id="KW-1133">Transmembrane helix</keyword>
<dbReference type="FunFam" id="3.40.50.300:FF:000287">
    <property type="entry name" value="Multidrug ABC transporter ATP-binding protein"/>
    <property type="match status" value="1"/>
</dbReference>
<sequence>MKTNTKATFKIYLRSTFKYPYATSLVLFSIVVSTLLEAVNPIYYKKFFDLISDNSDILSVKSALVFILFLILLLKIGSWAFWRVALFGGNYLESKVISDLANYCFAVLHQHSFSFFSNTFVGSLTKKVNRFTRSFESITDRLLWEFIPLVISLAAITYVLFRRNFLLGWTLLGWVIIFLIINYAFVRFKLKYDIKRSEVDSQVTGLLADTITNSSNVKLFTGLKREKEAFFKLNEQLRRLRKFVWDMAVSFWGVQGLLMIGLEIGLFYLAINLKAQNLLTIGDFVLIQTYLVQIFAQISNFNQIIQRFYEDLAEADEMTDIILTTPAILDKPGATELKVSRGEINFNNINFKYGSNKTVFANLNLHIAPHERLALIGPSGAGKTTVIKLLLRMYEATGGKILIDGQNINEVTQESLWSAISLVPQDPVLFHRTIKENIRYGKPESTDEEVYSAAKFSHCDEFIKEMAQGYDTFVGERGIKLSGGERQRVAIARAILRGSPILVLDEATSSLDSESERLIQDAMNTLMQGKTVIVVAHRLSTIMKMDRILVISKGDIAEEGTHEELLQKQEGLYKKLWEMQAGGFIK</sequence>
<feature type="transmembrane region" description="Helical" evidence="8">
    <location>
        <begin position="243"/>
        <end position="271"/>
    </location>
</feature>
<dbReference type="EMBL" id="LCDO01000008">
    <property type="protein sequence ID" value="KKS56636.1"/>
    <property type="molecule type" value="Genomic_DNA"/>
</dbReference>
<dbReference type="GO" id="GO:0005886">
    <property type="term" value="C:plasma membrane"/>
    <property type="evidence" value="ECO:0007669"/>
    <property type="project" value="UniProtKB-SubCell"/>
</dbReference>
<dbReference type="Proteomes" id="UP000034837">
    <property type="component" value="Unassembled WGS sequence"/>
</dbReference>
<feature type="transmembrane region" description="Helical" evidence="8">
    <location>
        <begin position="142"/>
        <end position="161"/>
    </location>
</feature>
<dbReference type="PANTHER" id="PTHR43394">
    <property type="entry name" value="ATP-DEPENDENT PERMEASE MDL1, MITOCHONDRIAL"/>
    <property type="match status" value="1"/>
</dbReference>
<gene>
    <name evidence="11" type="ORF">UV20_C0008G0012</name>
</gene>
<evidence type="ECO:0000256" key="3">
    <source>
        <dbReference type="ARBA" id="ARBA00022692"/>
    </source>
</evidence>
<dbReference type="InterPro" id="IPR036640">
    <property type="entry name" value="ABC1_TM_sf"/>
</dbReference>
<name>A0A0G1CD80_9BACT</name>
<keyword evidence="4" id="KW-0547">Nucleotide-binding</keyword>
<keyword evidence="2" id="KW-0813">Transport</keyword>
<evidence type="ECO:0000313" key="11">
    <source>
        <dbReference type="EMBL" id="KKS56636.1"/>
    </source>
</evidence>
<evidence type="ECO:0000256" key="8">
    <source>
        <dbReference type="SAM" id="Phobius"/>
    </source>
</evidence>
<dbReference type="InterPro" id="IPR017871">
    <property type="entry name" value="ABC_transporter-like_CS"/>
</dbReference>
<dbReference type="InterPro" id="IPR003439">
    <property type="entry name" value="ABC_transporter-like_ATP-bd"/>
</dbReference>
<keyword evidence="5" id="KW-0067">ATP-binding</keyword>
<comment type="caution">
    <text evidence="11">The sequence shown here is derived from an EMBL/GenBank/DDBJ whole genome shotgun (WGS) entry which is preliminary data.</text>
</comment>
<evidence type="ECO:0000256" key="2">
    <source>
        <dbReference type="ARBA" id="ARBA00022448"/>
    </source>
</evidence>
<dbReference type="SUPFAM" id="SSF52540">
    <property type="entry name" value="P-loop containing nucleoside triphosphate hydrolases"/>
    <property type="match status" value="1"/>
</dbReference>
<keyword evidence="7 8" id="KW-0472">Membrane</keyword>
<comment type="subcellular location">
    <subcellularLocation>
        <location evidence="1">Cell membrane</location>
        <topology evidence="1">Multi-pass membrane protein</topology>
    </subcellularLocation>
</comment>
<dbReference type="PROSITE" id="PS50893">
    <property type="entry name" value="ABC_TRANSPORTER_2"/>
    <property type="match status" value="1"/>
</dbReference>